<evidence type="ECO:0000313" key="3">
    <source>
        <dbReference type="Proteomes" id="UP000326759"/>
    </source>
</evidence>
<dbReference type="EMBL" id="SEYY01020962">
    <property type="protein sequence ID" value="KAB7496857.1"/>
    <property type="molecule type" value="Genomic_DNA"/>
</dbReference>
<reference evidence="2 3" key="1">
    <citation type="journal article" date="2019" name="PLoS Biol.">
        <title>Sex chromosomes control vertical transmission of feminizing Wolbachia symbionts in an isopod.</title>
        <authorList>
            <person name="Becking T."/>
            <person name="Chebbi M.A."/>
            <person name="Giraud I."/>
            <person name="Moumen B."/>
            <person name="Laverre T."/>
            <person name="Caubet Y."/>
            <person name="Peccoud J."/>
            <person name="Gilbert C."/>
            <person name="Cordaux R."/>
        </authorList>
    </citation>
    <scope>NUCLEOTIDE SEQUENCE [LARGE SCALE GENOMIC DNA]</scope>
    <source>
        <strain evidence="2">ANa2</strain>
        <tissue evidence="2">Whole body excluding digestive tract and cuticle</tissue>
    </source>
</reference>
<evidence type="ECO:0000313" key="2">
    <source>
        <dbReference type="EMBL" id="KAB7496857.1"/>
    </source>
</evidence>
<keyword evidence="3" id="KW-1185">Reference proteome</keyword>
<dbReference type="InterPro" id="IPR024131">
    <property type="entry name" value="UPF0489"/>
</dbReference>
<gene>
    <name evidence="2" type="ORF">Anas_04787</name>
</gene>
<comment type="caution">
    <text evidence="2">The sequence shown here is derived from an EMBL/GenBank/DDBJ whole genome shotgun (WGS) entry which is preliminary data.</text>
</comment>
<dbReference type="Pfam" id="PF12640">
    <property type="entry name" value="UPF0489"/>
    <property type="match status" value="1"/>
</dbReference>
<sequence>MTGRKKDARIPLHIVDYHNDALGFILRLIGSKKLNFKDNLLIHFDSHPDLLVEDQLKKSHIYDPEALYEKVNIETWILPMVFAGHVSEIVWIKPKWSTQIDDGRYEFHVGETVDNGIKISGPLLYFISGLAYAPYEKLNEPSKLTLHVITWSSSKEDIINTQSLVLQLIKNHNESYILDIDLDFFYTLNPFIEMYKNANMYDHLKHIYKFTSKDLSSFSSAELAQNKRREFIEKMETFFRYLEEKAENSSFMSNLDCKLEGIKDEKIVGHIKTLIKELFNSYSNEVDWGMVHIAGSTIDDEAREVPHHPSSNDEMDQYINHLKMFLNDIYKPKIITIARSSQDDYCPSHIADMLQERIVKIIFDSFTEVTVHNNYEQAIQ</sequence>
<organism evidence="2 3">
    <name type="scientific">Armadillidium nasatum</name>
    <dbReference type="NCBI Taxonomy" id="96803"/>
    <lineage>
        <taxon>Eukaryota</taxon>
        <taxon>Metazoa</taxon>
        <taxon>Ecdysozoa</taxon>
        <taxon>Arthropoda</taxon>
        <taxon>Crustacea</taxon>
        <taxon>Multicrustacea</taxon>
        <taxon>Malacostraca</taxon>
        <taxon>Eumalacostraca</taxon>
        <taxon>Peracarida</taxon>
        <taxon>Isopoda</taxon>
        <taxon>Oniscidea</taxon>
        <taxon>Crinocheta</taxon>
        <taxon>Armadillidiidae</taxon>
        <taxon>Armadillidium</taxon>
    </lineage>
</organism>
<proteinExistence type="inferred from homology"/>
<accession>A0A5N5SS59</accession>
<dbReference type="OrthoDB" id="418142at2759"/>
<dbReference type="AlphaFoldDB" id="A0A5N5SS59"/>
<comment type="similarity">
    <text evidence="1">Belongs to the UPF0489 family.</text>
</comment>
<protein>
    <submittedName>
        <fullName evidence="2">Uncharacterized protein</fullName>
    </submittedName>
</protein>
<dbReference type="Proteomes" id="UP000326759">
    <property type="component" value="Unassembled WGS sequence"/>
</dbReference>
<dbReference type="PANTHER" id="PTHR13225:SF3">
    <property type="entry name" value="UPF0489 PROTEIN C5ORF22"/>
    <property type="match status" value="1"/>
</dbReference>
<name>A0A5N5SS59_9CRUS</name>
<dbReference type="PANTHER" id="PTHR13225">
    <property type="entry name" value="MISEXPRESSION SUPPRESSOR OF RAS 6"/>
    <property type="match status" value="1"/>
</dbReference>
<evidence type="ECO:0000256" key="1">
    <source>
        <dbReference type="ARBA" id="ARBA00007099"/>
    </source>
</evidence>